<dbReference type="SMART" id="SM00530">
    <property type="entry name" value="HTH_XRE"/>
    <property type="match status" value="1"/>
</dbReference>
<name>A0A4Y9FPM2_STRAI</name>
<dbReference type="EMBL" id="SPQA01000018">
    <property type="protein sequence ID" value="TFU30480.1"/>
    <property type="molecule type" value="Genomic_DNA"/>
</dbReference>
<dbReference type="PROSITE" id="PS50943">
    <property type="entry name" value="HTH_CROC1"/>
    <property type="match status" value="1"/>
</dbReference>
<dbReference type="Proteomes" id="UP000297747">
    <property type="component" value="Unassembled WGS sequence"/>
</dbReference>
<comment type="caution">
    <text evidence="3">The sequence shown here is derived from an EMBL/GenBank/DDBJ whole genome shotgun (WGS) entry which is preliminary data.</text>
</comment>
<dbReference type="AlphaFoldDB" id="A0A4Y9FPM2"/>
<dbReference type="InterPro" id="IPR010982">
    <property type="entry name" value="Lambda_DNA-bd_dom_sf"/>
</dbReference>
<keyword evidence="1" id="KW-0238">DNA-binding</keyword>
<evidence type="ECO:0000259" key="2">
    <source>
        <dbReference type="PROSITE" id="PS50943"/>
    </source>
</evidence>
<dbReference type="GO" id="GO:0003677">
    <property type="term" value="F:DNA binding"/>
    <property type="evidence" value="ECO:0007669"/>
    <property type="project" value="UniProtKB-KW"/>
</dbReference>
<reference evidence="3 4" key="1">
    <citation type="submission" date="2019-03" db="EMBL/GenBank/DDBJ databases">
        <title>Diversity of the mouse oral microbiome.</title>
        <authorList>
            <person name="Joseph S."/>
            <person name="Aduse-Opoku J."/>
            <person name="Curtis M."/>
            <person name="Wade W."/>
            <person name="Hashim A."/>
        </authorList>
    </citation>
    <scope>NUCLEOTIDE SEQUENCE [LARGE SCALE GENOMIC DNA]</scope>
    <source>
        <strain evidence="3 4">HT4</strain>
    </source>
</reference>
<dbReference type="CDD" id="cd00093">
    <property type="entry name" value="HTH_XRE"/>
    <property type="match status" value="1"/>
</dbReference>
<dbReference type="PANTHER" id="PTHR46558:SF11">
    <property type="entry name" value="HTH-TYPE TRANSCRIPTIONAL REGULATOR XRE"/>
    <property type="match status" value="1"/>
</dbReference>
<dbReference type="Gene3D" id="1.10.260.40">
    <property type="entry name" value="lambda repressor-like DNA-binding domains"/>
    <property type="match status" value="1"/>
</dbReference>
<evidence type="ECO:0000256" key="1">
    <source>
        <dbReference type="ARBA" id="ARBA00023125"/>
    </source>
</evidence>
<organism evidence="3 4">
    <name type="scientific">Streptococcus acidominimus</name>
    <dbReference type="NCBI Taxonomy" id="1326"/>
    <lineage>
        <taxon>Bacteria</taxon>
        <taxon>Bacillati</taxon>
        <taxon>Bacillota</taxon>
        <taxon>Bacilli</taxon>
        <taxon>Lactobacillales</taxon>
        <taxon>Streptococcaceae</taxon>
        <taxon>Streptococcus</taxon>
    </lineage>
</organism>
<gene>
    <name evidence="3" type="ORF">E4U01_05875</name>
</gene>
<protein>
    <submittedName>
        <fullName evidence="3">XRE family transcriptional regulator</fullName>
    </submittedName>
</protein>
<evidence type="ECO:0000313" key="4">
    <source>
        <dbReference type="Proteomes" id="UP000297747"/>
    </source>
</evidence>
<dbReference type="Pfam" id="PF01381">
    <property type="entry name" value="HTH_3"/>
    <property type="match status" value="1"/>
</dbReference>
<proteinExistence type="predicted"/>
<evidence type="ECO:0000313" key="3">
    <source>
        <dbReference type="EMBL" id="TFU30480.1"/>
    </source>
</evidence>
<sequence length="168" mass="19496">MNKLKELRKANKKTQQEVADFMDMTRRGYQKWENGESQIKPDKAQALADYFGVSVGYLLGYEEQIDLALRENIPTAIQEINKKYENYLSVYNAAIAGTNQELDNVIEALDPEQFSMKKIGDILIKLAGEIQKLESSSEILLQLKEAQMKFLTMKHRFEKFENYFNDLN</sequence>
<accession>A0A4Y9FPM2</accession>
<dbReference type="RefSeq" id="WP_135052912.1">
    <property type="nucleotide sequence ID" value="NZ_CAKOCW010000024.1"/>
</dbReference>
<dbReference type="SUPFAM" id="SSF47413">
    <property type="entry name" value="lambda repressor-like DNA-binding domains"/>
    <property type="match status" value="1"/>
</dbReference>
<dbReference type="InterPro" id="IPR001387">
    <property type="entry name" value="Cro/C1-type_HTH"/>
</dbReference>
<feature type="domain" description="HTH cro/C1-type" evidence="2">
    <location>
        <begin position="4"/>
        <end position="58"/>
    </location>
</feature>
<dbReference type="PANTHER" id="PTHR46558">
    <property type="entry name" value="TRACRIPTIONAL REGULATORY PROTEIN-RELATED-RELATED"/>
    <property type="match status" value="1"/>
</dbReference>